<keyword evidence="1" id="KW-0479">Metal-binding</keyword>
<feature type="compositionally biased region" description="Polar residues" evidence="2">
    <location>
        <begin position="323"/>
        <end position="333"/>
    </location>
</feature>
<reference evidence="5" key="2">
    <citation type="submission" date="2012-08" db="EMBL/GenBank/DDBJ databases">
        <title>Genome sequence of Kazachstania naganishii.</title>
        <authorList>
            <person name="Gordon J.L."/>
            <person name="Armisen D."/>
            <person name="Proux-Wera E."/>
            <person name="OhEigeartaigh S.S."/>
            <person name="Byrne K.P."/>
            <person name="Wolfe K.H."/>
        </authorList>
    </citation>
    <scope>NUCLEOTIDE SEQUENCE [LARGE SCALE GENOMIC DNA]</scope>
    <source>
        <strain evidence="5">ATCC MYA-139 / BCRC 22969 / CBS 8797 / CCRC 22969 / KCTC 17520 / NBRC 10181 / NCYC 3082</strain>
    </source>
</reference>
<dbReference type="InterPro" id="IPR013088">
    <property type="entry name" value="Znf_NHR/GATA"/>
</dbReference>
<feature type="compositionally biased region" description="Low complexity" evidence="2">
    <location>
        <begin position="356"/>
        <end position="365"/>
    </location>
</feature>
<dbReference type="GO" id="GO:0001227">
    <property type="term" value="F:DNA-binding transcription repressor activity, RNA polymerase II-specific"/>
    <property type="evidence" value="ECO:0007669"/>
    <property type="project" value="EnsemblFungi"/>
</dbReference>
<dbReference type="InterPro" id="IPR000679">
    <property type="entry name" value="Znf_GATA"/>
</dbReference>
<feature type="region of interest" description="Disordered" evidence="2">
    <location>
        <begin position="356"/>
        <end position="470"/>
    </location>
</feature>
<evidence type="ECO:0000313" key="5">
    <source>
        <dbReference type="Proteomes" id="UP000006310"/>
    </source>
</evidence>
<dbReference type="KEGG" id="kng:KNAG_0D04520"/>
<reference evidence="4 5" key="1">
    <citation type="journal article" date="2011" name="Proc. Natl. Acad. Sci. U.S.A.">
        <title>Evolutionary erosion of yeast sex chromosomes by mating-type switching accidents.</title>
        <authorList>
            <person name="Gordon J.L."/>
            <person name="Armisen D."/>
            <person name="Proux-Wera E."/>
            <person name="Oheigeartaigh S.S."/>
            <person name="Byrne K.P."/>
            <person name="Wolfe K.H."/>
        </authorList>
    </citation>
    <scope>NUCLEOTIDE SEQUENCE [LARGE SCALE GENOMIC DNA]</scope>
    <source>
        <strain evidence="5">ATCC MYA-139 / BCRC 22969 / CBS 8797 / CCRC 22969 / KCTC 17520 / NBRC 10181 / NCYC 3082</strain>
    </source>
</reference>
<accession>J7RYF9</accession>
<gene>
    <name evidence="4" type="primary">KNAG0D04520</name>
    <name evidence="4" type="ordered locus">KNAG_0D04520</name>
</gene>
<proteinExistence type="predicted"/>
<keyword evidence="1" id="KW-0862">Zinc</keyword>
<dbReference type="CDD" id="cd00202">
    <property type="entry name" value="ZnF_GATA"/>
    <property type="match status" value="1"/>
</dbReference>
<dbReference type="GO" id="GO:0000987">
    <property type="term" value="F:cis-regulatory region sequence-specific DNA binding"/>
    <property type="evidence" value="ECO:0007669"/>
    <property type="project" value="EnsemblFungi"/>
</dbReference>
<dbReference type="PROSITE" id="PS50114">
    <property type="entry name" value="GATA_ZN_FINGER_2"/>
    <property type="match status" value="1"/>
</dbReference>
<sequence>MLTHSPSTRHSYFADNLLLPPLQTGYEGPRGWKLHANSATVSPSLVPMGKFGLGKRKSFTAPPSPTHLLYHPHPIMTPNSPLSSLAPTTATTLNKIDKKRGRERNSVAHVTKLPSLRHLNLLPDPRIQENSYIYPDTSETTPLWRANLVHWCKGENYQDFMKIKDNAEQATHVKVPPSVPSILKPKDQFQQLATSRIGAYNGSTGLRTPVTPPMSPKRQCEDSEVVEPLEGDLREKKFTPFVSEKLVQLVREQIIRGKGKGQSHGDDQMDNISGTSAAQGRSTSHRKTNSFKALQIRHMLNDRDILSPNSKRISKPMSRKSRASTQTTDSTGQMVLKLNSNSFAGITIASLSSSSASSHEFSPASHNAPLQYRSRSPTRSRARSVTPPANRARASSTTATPASASASLSQPSYHRFTLGTPSTSPVRSSLIKTTPKVTTQSMNGNAAMPLKSHSVGSTPRTKKHYTQTGQHHYPATTRVCVSCHSSDSPCWRPSWSIDKHDQLCNSCGLRFKKTHTRCLNNRCRKIPTKGELNIMKARGVTSGVAPDTATTIVGYRCLFCDSMTATEH</sequence>
<dbReference type="Pfam" id="PF00320">
    <property type="entry name" value="GATA"/>
    <property type="match status" value="1"/>
</dbReference>
<organism evidence="4 5">
    <name type="scientific">Huiozyma naganishii (strain ATCC MYA-139 / BCRC 22969 / CBS 8797 / KCTC 17520 / NBRC 10181 / NCYC 3082 / Yp74L-3)</name>
    <name type="common">Yeast</name>
    <name type="synonym">Kazachstania naganishii</name>
    <dbReference type="NCBI Taxonomy" id="1071383"/>
    <lineage>
        <taxon>Eukaryota</taxon>
        <taxon>Fungi</taxon>
        <taxon>Dikarya</taxon>
        <taxon>Ascomycota</taxon>
        <taxon>Saccharomycotina</taxon>
        <taxon>Saccharomycetes</taxon>
        <taxon>Saccharomycetales</taxon>
        <taxon>Saccharomycetaceae</taxon>
        <taxon>Huiozyma</taxon>
    </lineage>
</organism>
<dbReference type="AlphaFoldDB" id="J7RYF9"/>
<name>J7RYF9_HUIN7</name>
<dbReference type="eggNOG" id="ENOG502QX5C">
    <property type="taxonomic scope" value="Eukaryota"/>
</dbReference>
<dbReference type="OrthoDB" id="2162994at2759"/>
<feature type="compositionally biased region" description="Low complexity" evidence="2">
    <location>
        <begin position="388"/>
        <end position="412"/>
    </location>
</feature>
<feature type="compositionally biased region" description="Polar residues" evidence="2">
    <location>
        <begin position="270"/>
        <end position="282"/>
    </location>
</feature>
<feature type="compositionally biased region" description="Polar residues" evidence="2">
    <location>
        <begin position="419"/>
        <end position="444"/>
    </location>
</feature>
<evidence type="ECO:0000256" key="1">
    <source>
        <dbReference type="PROSITE-ProRule" id="PRU00094"/>
    </source>
</evidence>
<protein>
    <recommendedName>
        <fullName evidence="3">GATA-type domain-containing protein</fullName>
    </recommendedName>
</protein>
<feature type="domain" description="GATA-type" evidence="3">
    <location>
        <begin position="474"/>
        <end position="512"/>
    </location>
</feature>
<keyword evidence="1" id="KW-0863">Zinc-finger</keyword>
<dbReference type="HOGENOM" id="CLU_041192_0_0_1"/>
<dbReference type="GO" id="GO:0033698">
    <property type="term" value="C:Rpd3L complex"/>
    <property type="evidence" value="ECO:0007669"/>
    <property type="project" value="EnsemblFungi"/>
</dbReference>
<dbReference type="STRING" id="1071383.J7RYF9"/>
<dbReference type="GeneID" id="34525886"/>
<feature type="compositionally biased region" description="Basic residues" evidence="2">
    <location>
        <begin position="312"/>
        <end position="322"/>
    </location>
</feature>
<dbReference type="Proteomes" id="UP000006310">
    <property type="component" value="Chromosome 4"/>
</dbReference>
<dbReference type="SMART" id="SM00401">
    <property type="entry name" value="ZnF_GATA"/>
    <property type="match status" value="1"/>
</dbReference>
<dbReference type="OMA" id="SDSPCWR"/>
<dbReference type="GO" id="GO:0005933">
    <property type="term" value="C:cellular bud"/>
    <property type="evidence" value="ECO:0007669"/>
    <property type="project" value="EnsemblFungi"/>
</dbReference>
<dbReference type="GO" id="GO:0031495">
    <property type="term" value="P:negative regulation of mating type switching"/>
    <property type="evidence" value="ECO:0007669"/>
    <property type="project" value="EnsemblFungi"/>
</dbReference>
<dbReference type="SUPFAM" id="SSF57716">
    <property type="entry name" value="Glucocorticoid receptor-like (DNA-binding domain)"/>
    <property type="match status" value="1"/>
</dbReference>
<evidence type="ECO:0000313" key="4">
    <source>
        <dbReference type="EMBL" id="CCK70197.1"/>
    </source>
</evidence>
<dbReference type="Gene3D" id="3.30.50.10">
    <property type="entry name" value="Erythroid Transcription Factor GATA-1, subunit A"/>
    <property type="match status" value="1"/>
</dbReference>
<feature type="region of interest" description="Disordered" evidence="2">
    <location>
        <begin position="257"/>
        <end position="333"/>
    </location>
</feature>
<evidence type="ECO:0000256" key="2">
    <source>
        <dbReference type="SAM" id="MobiDB-lite"/>
    </source>
</evidence>
<evidence type="ECO:0000259" key="3">
    <source>
        <dbReference type="PROSITE" id="PS50114"/>
    </source>
</evidence>
<dbReference type="RefSeq" id="XP_022464443.1">
    <property type="nucleotide sequence ID" value="XM_022607892.1"/>
</dbReference>
<dbReference type="EMBL" id="HE978317">
    <property type="protein sequence ID" value="CCK70197.1"/>
    <property type="molecule type" value="Genomic_DNA"/>
</dbReference>
<feature type="region of interest" description="Disordered" evidence="2">
    <location>
        <begin position="200"/>
        <end position="224"/>
    </location>
</feature>
<keyword evidence="5" id="KW-1185">Reference proteome</keyword>
<dbReference type="GO" id="GO:0008270">
    <property type="term" value="F:zinc ion binding"/>
    <property type="evidence" value="ECO:0007669"/>
    <property type="project" value="UniProtKB-KW"/>
</dbReference>
<dbReference type="GO" id="GO:1900461">
    <property type="term" value="P:positive regulation of pseudohyphal growth by positive regulation of transcription from RNA polymerase II promoter"/>
    <property type="evidence" value="ECO:0007669"/>
    <property type="project" value="EnsemblFungi"/>
</dbReference>